<gene>
    <name evidence="1" type="ORF">CIRG_07325</name>
</gene>
<accession>A0A0J6YKL3</accession>
<dbReference type="EMBL" id="DS028097">
    <property type="protein sequence ID" value="KMP07644.1"/>
    <property type="molecule type" value="Genomic_DNA"/>
</dbReference>
<proteinExistence type="predicted"/>
<name>A0A0J6YKL3_COCIT</name>
<reference evidence="2" key="1">
    <citation type="journal article" date="2010" name="Genome Res.">
        <title>Population genomic sequencing of Coccidioides fungi reveals recent hybridization and transposon control.</title>
        <authorList>
            <person name="Neafsey D.E."/>
            <person name="Barker B.M."/>
            <person name="Sharpton T.J."/>
            <person name="Stajich J.E."/>
            <person name="Park D.J."/>
            <person name="Whiston E."/>
            <person name="Hung C.-Y."/>
            <person name="McMahan C."/>
            <person name="White J."/>
            <person name="Sykes S."/>
            <person name="Heiman D."/>
            <person name="Young S."/>
            <person name="Zeng Q."/>
            <person name="Abouelleil A."/>
            <person name="Aftuck L."/>
            <person name="Bessette D."/>
            <person name="Brown A."/>
            <person name="FitzGerald M."/>
            <person name="Lui A."/>
            <person name="Macdonald J.P."/>
            <person name="Priest M."/>
            <person name="Orbach M.J."/>
            <person name="Galgiani J.N."/>
            <person name="Kirkland T.N."/>
            <person name="Cole G.T."/>
            <person name="Birren B.W."/>
            <person name="Henn M.R."/>
            <person name="Taylor J.W."/>
            <person name="Rounsley S.D."/>
        </authorList>
    </citation>
    <scope>NUCLEOTIDE SEQUENCE [LARGE SCALE GENOMIC DNA]</scope>
    <source>
        <strain evidence="2">RMSCC 2394</strain>
    </source>
</reference>
<organism evidence="1 2">
    <name type="scientific">Coccidioides immitis RMSCC 2394</name>
    <dbReference type="NCBI Taxonomy" id="404692"/>
    <lineage>
        <taxon>Eukaryota</taxon>
        <taxon>Fungi</taxon>
        <taxon>Dikarya</taxon>
        <taxon>Ascomycota</taxon>
        <taxon>Pezizomycotina</taxon>
        <taxon>Eurotiomycetes</taxon>
        <taxon>Eurotiomycetidae</taxon>
        <taxon>Onygenales</taxon>
        <taxon>Onygenaceae</taxon>
        <taxon>Coccidioides</taxon>
    </lineage>
</organism>
<dbReference type="Proteomes" id="UP000054565">
    <property type="component" value="Unassembled WGS sequence"/>
</dbReference>
<evidence type="ECO:0000313" key="2">
    <source>
        <dbReference type="Proteomes" id="UP000054565"/>
    </source>
</evidence>
<evidence type="ECO:0000313" key="1">
    <source>
        <dbReference type="EMBL" id="KMP07644.1"/>
    </source>
</evidence>
<dbReference type="AlphaFoldDB" id="A0A0J6YKL3"/>
<sequence length="181" mass="20542">MDINSTDKTPGPERREAKALLGVFIASNITSASARYRISLAAIYAVAREPIVRKILQQAANTTKEHLTTTKAKAIRKAREIDINSHTIKEPSLIIPEWSYHCFKHKKSLCPIISGQQREVRESKNREKYVEASVTPNEVTQANKDTASKADYALLYYKEPIILRRDFYFIHPGWLGNIASQ</sequence>
<protein>
    <submittedName>
        <fullName evidence="1">Uncharacterized protein</fullName>
    </submittedName>
</protein>